<name>A0A4Q2TBT4_9ACTN</name>
<evidence type="ECO:0000313" key="3">
    <source>
        <dbReference type="Proteomes" id="UP000291101"/>
    </source>
</evidence>
<evidence type="ECO:0000313" key="2">
    <source>
        <dbReference type="EMBL" id="RYC14588.1"/>
    </source>
</evidence>
<protein>
    <submittedName>
        <fullName evidence="2">Uncharacterized protein</fullName>
    </submittedName>
</protein>
<accession>A0A4Q2TBT4</accession>
<keyword evidence="1" id="KW-0472">Membrane</keyword>
<dbReference type="EMBL" id="SDWV01000001">
    <property type="protein sequence ID" value="RYC14588.1"/>
    <property type="molecule type" value="Genomic_DNA"/>
</dbReference>
<gene>
    <name evidence="2" type="ORF">EUA94_00230</name>
</gene>
<feature type="transmembrane region" description="Helical" evidence="1">
    <location>
        <begin position="76"/>
        <end position="97"/>
    </location>
</feature>
<sequence length="108" mass="11720">MSRFTSRLVLAAALGQLVAQLGWIDPLFVPLVLAGPLLTGAVLAQRRVGYAWVATLWASTGIGMTWADWLVNREDVMFHLALAVVMPLIAGIGWGVVKVTARRPRARV</sequence>
<reference evidence="2 3" key="1">
    <citation type="submission" date="2019-01" db="EMBL/GenBank/DDBJ databases">
        <title>Novel species of Nocardioides.</title>
        <authorList>
            <person name="Liu Q."/>
            <person name="X Y.-H."/>
        </authorList>
    </citation>
    <scope>NUCLEOTIDE SEQUENCE [LARGE SCALE GENOMIC DNA]</scope>
    <source>
        <strain evidence="2 3">HLT2-9</strain>
    </source>
</reference>
<keyword evidence="3" id="KW-1185">Reference proteome</keyword>
<organism evidence="2 3">
    <name type="scientific">Nocardioides zhouii</name>
    <dbReference type="NCBI Taxonomy" id="1168729"/>
    <lineage>
        <taxon>Bacteria</taxon>
        <taxon>Bacillati</taxon>
        <taxon>Actinomycetota</taxon>
        <taxon>Actinomycetes</taxon>
        <taxon>Propionibacteriales</taxon>
        <taxon>Nocardioidaceae</taxon>
        <taxon>Nocardioides</taxon>
    </lineage>
</organism>
<dbReference type="Proteomes" id="UP000291101">
    <property type="component" value="Unassembled WGS sequence"/>
</dbReference>
<evidence type="ECO:0000256" key="1">
    <source>
        <dbReference type="SAM" id="Phobius"/>
    </source>
</evidence>
<comment type="caution">
    <text evidence="2">The sequence shown here is derived from an EMBL/GenBank/DDBJ whole genome shotgun (WGS) entry which is preliminary data.</text>
</comment>
<keyword evidence="1" id="KW-1133">Transmembrane helix</keyword>
<dbReference type="AlphaFoldDB" id="A0A4Q2TBT4"/>
<dbReference type="OrthoDB" id="5191939at2"/>
<proteinExistence type="predicted"/>
<dbReference type="RefSeq" id="WP_129423521.1">
    <property type="nucleotide sequence ID" value="NZ_SDWV01000001.1"/>
</dbReference>
<keyword evidence="1" id="KW-0812">Transmembrane</keyword>